<proteinExistence type="predicted"/>
<dbReference type="EMBL" id="BSYO01000006">
    <property type="protein sequence ID" value="GMH06114.1"/>
    <property type="molecule type" value="Genomic_DNA"/>
</dbReference>
<evidence type="ECO:0000256" key="1">
    <source>
        <dbReference type="SAM" id="Phobius"/>
    </source>
</evidence>
<organism evidence="2 3">
    <name type="scientific">Nepenthes gracilis</name>
    <name type="common">Slender pitcher plant</name>
    <dbReference type="NCBI Taxonomy" id="150966"/>
    <lineage>
        <taxon>Eukaryota</taxon>
        <taxon>Viridiplantae</taxon>
        <taxon>Streptophyta</taxon>
        <taxon>Embryophyta</taxon>
        <taxon>Tracheophyta</taxon>
        <taxon>Spermatophyta</taxon>
        <taxon>Magnoliopsida</taxon>
        <taxon>eudicotyledons</taxon>
        <taxon>Gunneridae</taxon>
        <taxon>Pentapetalae</taxon>
        <taxon>Caryophyllales</taxon>
        <taxon>Nepenthaceae</taxon>
        <taxon>Nepenthes</taxon>
    </lineage>
</organism>
<gene>
    <name evidence="2" type="ORF">Nepgr_007954</name>
</gene>
<reference evidence="2" key="1">
    <citation type="submission" date="2023-05" db="EMBL/GenBank/DDBJ databases">
        <title>Nepenthes gracilis genome sequencing.</title>
        <authorList>
            <person name="Fukushima K."/>
        </authorList>
    </citation>
    <scope>NUCLEOTIDE SEQUENCE</scope>
    <source>
        <strain evidence="2">SING2019-196</strain>
    </source>
</reference>
<evidence type="ECO:0000313" key="2">
    <source>
        <dbReference type="EMBL" id="GMH06114.1"/>
    </source>
</evidence>
<keyword evidence="1" id="KW-1133">Transmembrane helix</keyword>
<sequence length="347" mass="37380">MPDWNLSLTWLSFPLLRSLFSVWLNGSFGFILAGEPVGNGSNLGRCNPWFCSYRVPFAFFSRILQRGFADVDLKHLAAGGFGPLGLFPSLNSSLGVAETVSVLADVLANVGPNGVQKETVSSTHSSHAAPDALQGMDQYSAQLVLGNPICDTDQIDGFQDSRPSFVECLANGVDLDLTPSSIMRLSSKYSLDDSIHVEPASVSPRGSLDGDLQGGAQEALQVGLNPLALDDLVSLDSCPTNWSSMYEEAVFDFTTGRSCVVSEYHLALLVFGHDASMRCLVSQKGFWTGARMLVWVDIDDGRWAVILFFEMSSMLPKACSLFLFYGAGFCLSVLVGGADYSYSRGSA</sequence>
<protein>
    <submittedName>
        <fullName evidence="2">Uncharacterized protein</fullName>
    </submittedName>
</protein>
<name>A0AAD3S872_NEPGR</name>
<keyword evidence="1" id="KW-0472">Membrane</keyword>
<feature type="transmembrane region" description="Helical" evidence="1">
    <location>
        <begin position="322"/>
        <end position="342"/>
    </location>
</feature>
<dbReference type="Proteomes" id="UP001279734">
    <property type="component" value="Unassembled WGS sequence"/>
</dbReference>
<keyword evidence="3" id="KW-1185">Reference proteome</keyword>
<evidence type="ECO:0000313" key="3">
    <source>
        <dbReference type="Proteomes" id="UP001279734"/>
    </source>
</evidence>
<dbReference type="AlphaFoldDB" id="A0AAD3S872"/>
<accession>A0AAD3S872</accession>
<keyword evidence="1" id="KW-0812">Transmembrane</keyword>
<comment type="caution">
    <text evidence="2">The sequence shown here is derived from an EMBL/GenBank/DDBJ whole genome shotgun (WGS) entry which is preliminary data.</text>
</comment>